<dbReference type="InterPro" id="IPR051012">
    <property type="entry name" value="CellSynth/LPSAsmb/PSIAsmb"/>
</dbReference>
<evidence type="ECO:0000256" key="1">
    <source>
        <dbReference type="ARBA" id="ARBA00022737"/>
    </source>
</evidence>
<dbReference type="Pfam" id="PF14559">
    <property type="entry name" value="TPR_19"/>
    <property type="match status" value="2"/>
</dbReference>
<dbReference type="SUPFAM" id="SSF48452">
    <property type="entry name" value="TPR-like"/>
    <property type="match status" value="3"/>
</dbReference>
<dbReference type="PROSITE" id="PS50005">
    <property type="entry name" value="TPR"/>
    <property type="match status" value="5"/>
</dbReference>
<gene>
    <name evidence="4" type="ORF">CLV83_2417</name>
</gene>
<feature type="repeat" description="TPR" evidence="3">
    <location>
        <begin position="129"/>
        <end position="162"/>
    </location>
</feature>
<evidence type="ECO:0000313" key="5">
    <source>
        <dbReference type="Proteomes" id="UP000294546"/>
    </source>
</evidence>
<dbReference type="InterPro" id="IPR019734">
    <property type="entry name" value="TPR_rpt"/>
</dbReference>
<dbReference type="Pfam" id="PF13432">
    <property type="entry name" value="TPR_16"/>
    <property type="match status" value="2"/>
</dbReference>
<dbReference type="EMBL" id="SMFU01000008">
    <property type="protein sequence ID" value="TCK07546.1"/>
    <property type="molecule type" value="Genomic_DNA"/>
</dbReference>
<dbReference type="PANTHER" id="PTHR45586:SF1">
    <property type="entry name" value="LIPOPOLYSACCHARIDE ASSEMBLY PROTEIN B"/>
    <property type="match status" value="1"/>
</dbReference>
<dbReference type="Pfam" id="PF13181">
    <property type="entry name" value="TPR_8"/>
    <property type="match status" value="2"/>
</dbReference>
<dbReference type="OrthoDB" id="7637125at2"/>
<evidence type="ECO:0000256" key="3">
    <source>
        <dbReference type="PROSITE-ProRule" id="PRU00339"/>
    </source>
</evidence>
<dbReference type="PROSITE" id="PS50293">
    <property type="entry name" value="TPR_REGION"/>
    <property type="match status" value="1"/>
</dbReference>
<evidence type="ECO:0000313" key="4">
    <source>
        <dbReference type="EMBL" id="TCK07546.1"/>
    </source>
</evidence>
<dbReference type="PROSITE" id="PS51257">
    <property type="entry name" value="PROKAR_LIPOPROTEIN"/>
    <property type="match status" value="1"/>
</dbReference>
<dbReference type="PANTHER" id="PTHR45586">
    <property type="entry name" value="TPR REPEAT-CONTAINING PROTEIN PA4667"/>
    <property type="match status" value="1"/>
</dbReference>
<protein>
    <submittedName>
        <fullName evidence="4">Tfp pilus assembly protein PilF</fullName>
    </submittedName>
</protein>
<comment type="caution">
    <text evidence="4">The sequence shown here is derived from an EMBL/GenBank/DDBJ whole genome shotgun (WGS) entry which is preliminary data.</text>
</comment>
<feature type="repeat" description="TPR" evidence="3">
    <location>
        <begin position="27"/>
        <end position="60"/>
    </location>
</feature>
<feature type="repeat" description="TPR" evidence="3">
    <location>
        <begin position="745"/>
        <end position="778"/>
    </location>
</feature>
<feature type="repeat" description="TPR" evidence="3">
    <location>
        <begin position="402"/>
        <end position="435"/>
    </location>
</feature>
<organism evidence="4 5">
    <name type="scientific">Marinobacterium mangrovicola</name>
    <dbReference type="NCBI Taxonomy" id="1476959"/>
    <lineage>
        <taxon>Bacteria</taxon>
        <taxon>Pseudomonadati</taxon>
        <taxon>Pseudomonadota</taxon>
        <taxon>Gammaproteobacteria</taxon>
        <taxon>Oceanospirillales</taxon>
        <taxon>Oceanospirillaceae</taxon>
        <taxon>Marinobacterium</taxon>
    </lineage>
</organism>
<reference evidence="4 5" key="1">
    <citation type="submission" date="2019-03" db="EMBL/GenBank/DDBJ databases">
        <title>Genomic Encyclopedia of Archaeal and Bacterial Type Strains, Phase II (KMG-II): from individual species to whole genera.</title>
        <authorList>
            <person name="Goeker M."/>
        </authorList>
    </citation>
    <scope>NUCLEOTIDE SEQUENCE [LARGE SCALE GENOMIC DNA]</scope>
    <source>
        <strain evidence="4 5">DSM 27697</strain>
    </source>
</reference>
<accession>A0A4V2PE45</accession>
<sequence length="793" mass="87724">MFVKSIKILVLSSSILLFGCSSPEEKVETYIDSAKSYLEIGDYEKAHIEFSNALQINPDHVEGLYLVTKVFEHDQEWPKVYRYLQRVLELQPNHIDALLDIGQLELSAQQLDVALSRSASLLKLAPESAEVHAFRALVLLRLSEPSRAVEEAEVALRLDPDNVEAKLALVSERLQAQDPDSALLLLKDVGEGSLKVVAALRLQAYQQKQDVDGIRSVYQGLIDDYPHEDGYYFALTSSYVTTEEYDSAVDTLAKLLGSEPDNLKAQLGLIDLYRKFYGIEKAENEAKSAIERNPKNAELKFYFASMLAGNGQTDSARDYLVDIAEAEVESDVRARSFNMLAALSYRDGKLEEGDGFLQKSLEAQPKNEQGTALQAQRMLQNGDTQDAVLLLRSILPEYPDSPKILTLLAQAHQAAGRRELAADQYAKALSVAPTNAGVIVPYLKLLLAQNSLQRANAVVDGTLQTPAAHNQEFLVLAAQVKLNSQQWDEAQHIADRLSGLEQTSSIASEIKGAAFMGQQEYDQSIAAFKESFDQAADNTRPMVAMVRAYVSMGEPARAKTFIDSVLAVSPDNIAALMLRAELYRFEQDVSSAADTYRFIISKQPEALTAYRALARLLLQQEKPAEALDVLAAGITAVPGRALSLKLMGANIYEQLGRTAEAIDVYESVLRDDESIDIAANNLAVIYTDREGFVDLEKAKALSERFRQSEIPYFQDTVGWVNLKLGNLNDALYFHENAVESMPEFGEFRYHLGMAYKASGDLDKARFELEKSISLSEASSPAWLSDAQSQLSTL</sequence>
<keyword evidence="5" id="KW-1185">Reference proteome</keyword>
<dbReference type="RefSeq" id="WP_132292367.1">
    <property type="nucleotide sequence ID" value="NZ_SMFU01000008.1"/>
</dbReference>
<keyword evidence="1" id="KW-0677">Repeat</keyword>
<dbReference type="InterPro" id="IPR011990">
    <property type="entry name" value="TPR-like_helical_dom_sf"/>
</dbReference>
<dbReference type="Pfam" id="PF13176">
    <property type="entry name" value="TPR_7"/>
    <property type="match status" value="1"/>
</dbReference>
<dbReference type="Proteomes" id="UP000294546">
    <property type="component" value="Unassembled WGS sequence"/>
</dbReference>
<feature type="repeat" description="TPR" evidence="3">
    <location>
        <begin position="229"/>
        <end position="262"/>
    </location>
</feature>
<evidence type="ECO:0000256" key="2">
    <source>
        <dbReference type="ARBA" id="ARBA00022803"/>
    </source>
</evidence>
<keyword evidence="2 3" id="KW-0802">TPR repeat</keyword>
<dbReference type="AlphaFoldDB" id="A0A4V2PE45"/>
<proteinExistence type="predicted"/>
<dbReference type="SMART" id="SM00028">
    <property type="entry name" value="TPR"/>
    <property type="match status" value="13"/>
</dbReference>
<dbReference type="Gene3D" id="1.25.40.10">
    <property type="entry name" value="Tetratricopeptide repeat domain"/>
    <property type="match status" value="3"/>
</dbReference>
<name>A0A4V2PE45_9GAMM</name>